<evidence type="ECO:0000313" key="5">
    <source>
        <dbReference type="EMBL" id="GEQ96718.1"/>
    </source>
</evidence>
<comment type="caution">
    <text evidence="5">The sequence shown here is derived from an EMBL/GenBank/DDBJ whole genome shotgun (WGS) entry which is preliminary data.</text>
</comment>
<sequence>MAKLWNLPVIYIIENNQYAMGTSVPGLRGSKSFTSVEKASVFPASWWMA</sequence>
<evidence type="ECO:0000313" key="6">
    <source>
        <dbReference type="Proteomes" id="UP000322084"/>
    </source>
</evidence>
<protein>
    <recommendedName>
        <fullName evidence="4">Dehydrogenase E1 component domain-containing protein</fullName>
    </recommendedName>
</protein>
<dbReference type="Gene3D" id="3.40.50.970">
    <property type="match status" value="1"/>
</dbReference>
<keyword evidence="3" id="KW-0786">Thiamine pyrophosphate</keyword>
<accession>A0A5A7MP42</accession>
<comment type="cofactor">
    <cofactor evidence="1">
        <name>thiamine diphosphate</name>
        <dbReference type="ChEBI" id="CHEBI:58937"/>
    </cofactor>
</comment>
<evidence type="ECO:0000259" key="4">
    <source>
        <dbReference type="Pfam" id="PF00676"/>
    </source>
</evidence>
<dbReference type="Proteomes" id="UP000322084">
    <property type="component" value="Unassembled WGS sequence"/>
</dbReference>
<evidence type="ECO:0000256" key="3">
    <source>
        <dbReference type="ARBA" id="ARBA00023052"/>
    </source>
</evidence>
<organism evidence="5 6">
    <name type="scientific">Iodidimonas gelatinilytica</name>
    <dbReference type="NCBI Taxonomy" id="1236966"/>
    <lineage>
        <taxon>Bacteria</taxon>
        <taxon>Pseudomonadati</taxon>
        <taxon>Pseudomonadota</taxon>
        <taxon>Alphaproteobacteria</taxon>
        <taxon>Iodidimonadales</taxon>
        <taxon>Iodidimonadaceae</taxon>
        <taxon>Iodidimonas</taxon>
    </lineage>
</organism>
<name>A0A5A7MP42_9PROT</name>
<dbReference type="EMBL" id="BKCL01000001">
    <property type="protein sequence ID" value="GEQ96718.1"/>
    <property type="molecule type" value="Genomic_DNA"/>
</dbReference>
<dbReference type="Pfam" id="PF00676">
    <property type="entry name" value="E1_dh"/>
    <property type="match status" value="1"/>
</dbReference>
<feature type="domain" description="Dehydrogenase E1 component" evidence="4">
    <location>
        <begin position="1"/>
        <end position="38"/>
    </location>
</feature>
<evidence type="ECO:0000256" key="2">
    <source>
        <dbReference type="ARBA" id="ARBA00023002"/>
    </source>
</evidence>
<proteinExistence type="predicted"/>
<evidence type="ECO:0000256" key="1">
    <source>
        <dbReference type="ARBA" id="ARBA00001964"/>
    </source>
</evidence>
<reference evidence="5 6" key="1">
    <citation type="submission" date="2019-09" db="EMBL/GenBank/DDBJ databases">
        <title>NBRP : Genome information of microbial organism related human and environment.</title>
        <authorList>
            <person name="Hattori M."/>
            <person name="Oshima K."/>
            <person name="Inaba H."/>
            <person name="Suda W."/>
            <person name="Sakamoto M."/>
            <person name="Iino T."/>
            <person name="Kitahara M."/>
            <person name="Oshida Y."/>
            <person name="Iida T."/>
            <person name="Kudo T."/>
            <person name="Itoh T."/>
            <person name="Ohkuma M."/>
        </authorList>
    </citation>
    <scope>NUCLEOTIDE SEQUENCE [LARGE SCALE GENOMIC DNA]</scope>
    <source>
        <strain evidence="5 6">Hi-2</strain>
    </source>
</reference>
<gene>
    <name evidence="5" type="ORF">JCM17844_03550</name>
</gene>
<keyword evidence="2" id="KW-0560">Oxidoreductase</keyword>
<dbReference type="AlphaFoldDB" id="A0A5A7MP42"/>
<dbReference type="InterPro" id="IPR029061">
    <property type="entry name" value="THDP-binding"/>
</dbReference>
<dbReference type="GO" id="GO:0016624">
    <property type="term" value="F:oxidoreductase activity, acting on the aldehyde or oxo group of donors, disulfide as acceptor"/>
    <property type="evidence" value="ECO:0007669"/>
    <property type="project" value="InterPro"/>
</dbReference>
<dbReference type="SUPFAM" id="SSF52518">
    <property type="entry name" value="Thiamin diphosphate-binding fold (THDP-binding)"/>
    <property type="match status" value="1"/>
</dbReference>
<dbReference type="InterPro" id="IPR001017">
    <property type="entry name" value="DH_E1"/>
</dbReference>